<evidence type="ECO:0000256" key="1">
    <source>
        <dbReference type="ARBA" id="ARBA00000085"/>
    </source>
</evidence>
<feature type="domain" description="PAC" evidence="23">
    <location>
        <begin position="650"/>
        <end position="702"/>
    </location>
</feature>
<evidence type="ECO:0000256" key="14">
    <source>
        <dbReference type="ARBA" id="ARBA00023026"/>
    </source>
</evidence>
<keyword evidence="4" id="KW-1003">Cell membrane</keyword>
<dbReference type="Gene3D" id="1.20.120.160">
    <property type="entry name" value="HPT domain"/>
    <property type="match status" value="1"/>
</dbReference>
<dbReference type="SUPFAM" id="SSF55781">
    <property type="entry name" value="GAF domain-like"/>
    <property type="match status" value="1"/>
</dbReference>
<dbReference type="InterPro" id="IPR000700">
    <property type="entry name" value="PAS-assoc_C"/>
</dbReference>
<keyword evidence="11" id="KW-0067">ATP-binding</keyword>
<dbReference type="PANTHER" id="PTHR45339">
    <property type="entry name" value="HYBRID SIGNAL TRANSDUCTION HISTIDINE KINASE J"/>
    <property type="match status" value="1"/>
</dbReference>
<dbReference type="SUPFAM" id="SSF55785">
    <property type="entry name" value="PYP-like sensor domain (PAS domain)"/>
    <property type="match status" value="4"/>
</dbReference>
<dbReference type="GO" id="GO:0005524">
    <property type="term" value="F:ATP binding"/>
    <property type="evidence" value="ECO:0007669"/>
    <property type="project" value="UniProtKB-KW"/>
</dbReference>
<feature type="modified residue" description="4-aspartylphosphate" evidence="19">
    <location>
        <position position="1157"/>
    </location>
</feature>
<evidence type="ECO:0000256" key="18">
    <source>
        <dbReference type="ARBA" id="ARBA00070152"/>
    </source>
</evidence>
<evidence type="ECO:0000256" key="4">
    <source>
        <dbReference type="ARBA" id="ARBA00022475"/>
    </source>
</evidence>
<dbReference type="Gene3D" id="3.30.565.10">
    <property type="entry name" value="Histidine kinase-like ATPase, C-terminal domain"/>
    <property type="match status" value="1"/>
</dbReference>
<dbReference type="SMART" id="SM00387">
    <property type="entry name" value="HATPase_c"/>
    <property type="match status" value="1"/>
</dbReference>
<dbReference type="InterPro" id="IPR036890">
    <property type="entry name" value="HATPase_C_sf"/>
</dbReference>
<evidence type="ECO:0000259" key="20">
    <source>
        <dbReference type="PROSITE" id="PS50109"/>
    </source>
</evidence>
<dbReference type="InterPro" id="IPR004358">
    <property type="entry name" value="Sig_transdc_His_kin-like_C"/>
</dbReference>
<dbReference type="PROSITE" id="PS50110">
    <property type="entry name" value="RESPONSE_REGULATORY"/>
    <property type="match status" value="2"/>
</dbReference>
<dbReference type="InterPro" id="IPR036097">
    <property type="entry name" value="HisK_dim/P_sf"/>
</dbReference>
<dbReference type="Gene3D" id="3.30.450.20">
    <property type="entry name" value="PAS domain"/>
    <property type="match status" value="4"/>
</dbReference>
<dbReference type="EMBL" id="JACOFZ010000001">
    <property type="protein sequence ID" value="MBC3880230.1"/>
    <property type="molecule type" value="Genomic_DNA"/>
</dbReference>
<dbReference type="InterPro" id="IPR029016">
    <property type="entry name" value="GAF-like_dom_sf"/>
</dbReference>
<dbReference type="RefSeq" id="WP_186915242.1">
    <property type="nucleotide sequence ID" value="NZ_JACOFZ010000001.1"/>
</dbReference>
<feature type="modified residue" description="4-aspartylphosphate" evidence="19">
    <location>
        <position position="1012"/>
    </location>
</feature>
<dbReference type="CDD" id="cd16922">
    <property type="entry name" value="HATPase_EvgS-ArcB-TorS-like"/>
    <property type="match status" value="1"/>
</dbReference>
<evidence type="ECO:0000256" key="8">
    <source>
        <dbReference type="ARBA" id="ARBA00022729"/>
    </source>
</evidence>
<dbReference type="GO" id="GO:0000155">
    <property type="term" value="F:phosphorelay sensor kinase activity"/>
    <property type="evidence" value="ECO:0007669"/>
    <property type="project" value="InterPro"/>
</dbReference>
<reference evidence="24" key="1">
    <citation type="submission" date="2020-08" db="EMBL/GenBank/DDBJ databases">
        <title>Novel species isolated from subtropical streams in China.</title>
        <authorList>
            <person name="Lu H."/>
        </authorList>
    </citation>
    <scope>NUCLEOTIDE SEQUENCE</scope>
    <source>
        <strain evidence="24">LX22W</strain>
    </source>
</reference>
<feature type="domain" description="Histidine kinase" evidence="20">
    <location>
        <begin position="720"/>
        <end position="941"/>
    </location>
</feature>
<dbReference type="InterPro" id="IPR005467">
    <property type="entry name" value="His_kinase_dom"/>
</dbReference>
<dbReference type="PROSITE" id="PS50109">
    <property type="entry name" value="HIS_KIN"/>
    <property type="match status" value="1"/>
</dbReference>
<evidence type="ECO:0000256" key="16">
    <source>
        <dbReference type="ARBA" id="ARBA00023306"/>
    </source>
</evidence>
<keyword evidence="12" id="KW-1133">Transmembrane helix</keyword>
<keyword evidence="16" id="KW-0131">Cell cycle</keyword>
<dbReference type="PROSITE" id="PS50113">
    <property type="entry name" value="PAC"/>
    <property type="match status" value="2"/>
</dbReference>
<evidence type="ECO:0000256" key="3">
    <source>
        <dbReference type="ARBA" id="ARBA00012438"/>
    </source>
</evidence>
<evidence type="ECO:0000256" key="15">
    <source>
        <dbReference type="ARBA" id="ARBA00023136"/>
    </source>
</evidence>
<comment type="caution">
    <text evidence="24">The sequence shown here is derived from an EMBL/GenBank/DDBJ whole genome shotgun (WGS) entry which is preliminary data.</text>
</comment>
<dbReference type="Gene3D" id="3.40.50.2300">
    <property type="match status" value="2"/>
</dbReference>
<dbReference type="CDD" id="cd00130">
    <property type="entry name" value="PAS"/>
    <property type="match status" value="4"/>
</dbReference>
<dbReference type="Gene3D" id="1.10.287.130">
    <property type="match status" value="1"/>
</dbReference>
<dbReference type="FunFam" id="1.10.287.130:FF:000038">
    <property type="entry name" value="Sensory transduction histidine kinase"/>
    <property type="match status" value="1"/>
</dbReference>
<dbReference type="EC" id="2.7.13.3" evidence="3"/>
<dbReference type="CDD" id="cd00082">
    <property type="entry name" value="HisKA"/>
    <property type="match status" value="1"/>
</dbReference>
<dbReference type="InterPro" id="IPR011006">
    <property type="entry name" value="CheY-like_superfamily"/>
</dbReference>
<proteinExistence type="predicted"/>
<dbReference type="NCBIfam" id="TIGR00229">
    <property type="entry name" value="sensory_box"/>
    <property type="match status" value="4"/>
</dbReference>
<dbReference type="InterPro" id="IPR003018">
    <property type="entry name" value="GAF"/>
</dbReference>
<comment type="catalytic activity">
    <reaction evidence="1">
        <text>ATP + protein L-histidine = ADP + protein N-phospho-L-histidine.</text>
        <dbReference type="EC" id="2.7.13.3"/>
    </reaction>
</comment>
<keyword evidence="14" id="KW-0843">Virulence</keyword>
<gene>
    <name evidence="24" type="ORF">H8K36_02485</name>
</gene>
<evidence type="ECO:0000256" key="11">
    <source>
        <dbReference type="ARBA" id="ARBA00022840"/>
    </source>
</evidence>
<dbReference type="Pfam" id="PF00512">
    <property type="entry name" value="HisKA"/>
    <property type="match status" value="1"/>
</dbReference>
<sequence length="1443" mass="162142">MPIPKPSNELLRLEELYCMHILDTPHDERFDRITRIARHHFKVQISLVSLVDSDRQWFKSKQGLDVNETDRESSFCSHAILEDRIFIVEDTHLDYRFRENRLVTSSPYIRFYAGVPIHSFNGFLIGTLCIIDDKPRSMSSSDIETLHELACLVDLSLGNSRVAQLTLKNNENEAKLHSVWENIFDGIIVFDQNGFIESLNPAALEMFKCDGEELISFSIDRLIPELSNTLRAKVKNLESSRDGPSNVKLELKSIGLRNRDEKFPIELTVSELEISSSSSYVAIIRDITLRERTMAALVDSEEKWKFAIEGAGDGVWDWDVLGNTVSYSARWKQMLGYREDEIGDSVEEWSTRVHPDDLEKLLLVVNRHFADEIPYFSDEHRFKCKDGTWLWIHDRGLVVKRDVEGRPLRVVGTHTDISHRKKSELLLRQTLDQLSTTKDLLQTTIDNIPALVAYWDSSLKNKFANSAYLKWFGQSPESMNGKHIREVIGEERYLSISDALRSVLEGNIEIFERSIVDQNGDVRHALFSYRPDIHDGKVVGIYGFVSDITPLKEAQFGQQKALKQLQETFDAASEFAIITTDREGTVASFSAGAEKLLGYRAGELVSRHSFLKFHVESEINERVEILSREFGETIDALDALVRRAKKGEPETAEWTYVTKTNKKFPVHLTVTAIYNEVKEISGFLGVARDISEEKKSSEALKNALTKAESASRSKSEFVANMSHEIRTPMNAVLGMAHLLAGTKLNDEQHKYLTMIESSGKSLLAILNDILDFSKIEAGKLEIVPIKFELNEVVGAVASIMSVYGGDKPLELAIGVDPSVPHFLFGDSLRIQQILVNLVGNAIKFTEDGEVSLLIEEIGRDQDISRIRFSVIDTGIGMTPEQVSNLFHAFSQADSSTTRRFGGSGLGLTISKQLVDMMSGEFSVESQFGAGSKFEVVLPLKIAAPESQQFADTSMQELRILVIDDNDTSRDYLCRTLRSWNWSVEDADSYEAAVARLSSMQNLKLGYNLILVDWDMPLMNGIEMTKALKTKFADMESHFVLLVGAYSRVKLMQEKDIDAVASVMQKPATPSDIFDTVQSLLLQKEGRSSRASANLNRHDIQPSLHGLNILLVEDNLLNQIVAKGILEKSGARISIANHGQEAIDQLQKDVHIDLVLMDVQMPIMDGFTATKFIRNQLKLELPIIAMSAGVMETEKAACFSVGMNDFVAKPIEIEQLFSTISRNLSDAKKREMHQRSKEQVIDQREQSLQPEVPLENQVFDVSRLIALSATNAKSKEILVQLIRNIANSSEGTLRQTKFDWENGKTLDAAAQLHKMRGSIGTLGAKKFADISLVLENAIVKKELDHIPGLFDSAIEVLSLTVFAAKKWIAENEIVANNQPLLDQNDGIPKLKVLLTSSNMEACTLFEQIKDSVRTKFPVDEFIVLERSIEELNFGNALNILNRVD</sequence>
<dbReference type="SUPFAM" id="SSF52172">
    <property type="entry name" value="CheY-like"/>
    <property type="match status" value="2"/>
</dbReference>
<evidence type="ECO:0000256" key="6">
    <source>
        <dbReference type="ARBA" id="ARBA00022679"/>
    </source>
</evidence>
<feature type="domain" description="Response regulatory" evidence="21">
    <location>
        <begin position="958"/>
        <end position="1080"/>
    </location>
</feature>
<dbReference type="InterPro" id="IPR013656">
    <property type="entry name" value="PAS_4"/>
</dbReference>
<dbReference type="SMART" id="SM00388">
    <property type="entry name" value="HisKA"/>
    <property type="match status" value="1"/>
</dbReference>
<evidence type="ECO:0000256" key="17">
    <source>
        <dbReference type="ARBA" id="ARBA00058004"/>
    </source>
</evidence>
<dbReference type="PRINTS" id="PR00344">
    <property type="entry name" value="BCTRLSENSOR"/>
</dbReference>
<dbReference type="SUPFAM" id="SSF55874">
    <property type="entry name" value="ATPase domain of HSP90 chaperone/DNA topoisomerase II/histidine kinase"/>
    <property type="match status" value="1"/>
</dbReference>
<dbReference type="SUPFAM" id="SSF47384">
    <property type="entry name" value="Homodimeric domain of signal transducing histidine kinase"/>
    <property type="match status" value="1"/>
</dbReference>
<dbReference type="Proteomes" id="UP000627446">
    <property type="component" value="Unassembled WGS sequence"/>
</dbReference>
<keyword evidence="8" id="KW-0732">Signal</keyword>
<keyword evidence="10" id="KW-0418">Kinase</keyword>
<dbReference type="InterPro" id="IPR013655">
    <property type="entry name" value="PAS_fold_3"/>
</dbReference>
<dbReference type="PROSITE" id="PS50112">
    <property type="entry name" value="PAS"/>
    <property type="match status" value="4"/>
</dbReference>
<accession>A0A923KK02</accession>
<evidence type="ECO:0000313" key="25">
    <source>
        <dbReference type="Proteomes" id="UP000627446"/>
    </source>
</evidence>
<dbReference type="InterPro" id="IPR001610">
    <property type="entry name" value="PAC"/>
</dbReference>
<dbReference type="InterPro" id="IPR036641">
    <property type="entry name" value="HPT_dom_sf"/>
</dbReference>
<dbReference type="Pfam" id="PF13426">
    <property type="entry name" value="PAS_9"/>
    <property type="match status" value="2"/>
</dbReference>
<feature type="domain" description="PAS" evidence="22">
    <location>
        <begin position="561"/>
        <end position="613"/>
    </location>
</feature>
<evidence type="ECO:0000256" key="5">
    <source>
        <dbReference type="ARBA" id="ARBA00022553"/>
    </source>
</evidence>
<keyword evidence="7" id="KW-0812">Transmembrane</keyword>
<keyword evidence="6" id="KW-0808">Transferase</keyword>
<evidence type="ECO:0000256" key="9">
    <source>
        <dbReference type="ARBA" id="ARBA00022741"/>
    </source>
</evidence>
<dbReference type="Pfam" id="PF01590">
    <property type="entry name" value="GAF"/>
    <property type="match status" value="1"/>
</dbReference>
<dbReference type="InterPro" id="IPR035965">
    <property type="entry name" value="PAS-like_dom_sf"/>
</dbReference>
<feature type="domain" description="Response regulatory" evidence="21">
    <location>
        <begin position="1107"/>
        <end position="1223"/>
    </location>
</feature>
<organism evidence="24 25">
    <name type="scientific">Undibacterium nitidum</name>
    <dbReference type="NCBI Taxonomy" id="2762298"/>
    <lineage>
        <taxon>Bacteria</taxon>
        <taxon>Pseudomonadati</taxon>
        <taxon>Pseudomonadota</taxon>
        <taxon>Betaproteobacteria</taxon>
        <taxon>Burkholderiales</taxon>
        <taxon>Oxalobacteraceae</taxon>
        <taxon>Undibacterium</taxon>
    </lineage>
</organism>
<dbReference type="FunFam" id="3.30.565.10:FF:000010">
    <property type="entry name" value="Sensor histidine kinase RcsC"/>
    <property type="match status" value="1"/>
</dbReference>
<dbReference type="Pfam" id="PF00072">
    <property type="entry name" value="Response_reg"/>
    <property type="match status" value="2"/>
</dbReference>
<dbReference type="SMART" id="SM00065">
    <property type="entry name" value="GAF"/>
    <property type="match status" value="1"/>
</dbReference>
<dbReference type="InterPro" id="IPR001789">
    <property type="entry name" value="Sig_transdc_resp-reg_receiver"/>
</dbReference>
<evidence type="ECO:0000256" key="10">
    <source>
        <dbReference type="ARBA" id="ARBA00022777"/>
    </source>
</evidence>
<feature type="domain" description="PAS" evidence="22">
    <location>
        <begin position="437"/>
        <end position="507"/>
    </location>
</feature>
<comment type="subcellular location">
    <subcellularLocation>
        <location evidence="2">Cell membrane</location>
        <topology evidence="2">Multi-pass membrane protein</topology>
    </subcellularLocation>
</comment>
<dbReference type="SMART" id="SM00091">
    <property type="entry name" value="PAS"/>
    <property type="match status" value="4"/>
</dbReference>
<feature type="domain" description="PAC" evidence="23">
    <location>
        <begin position="376"/>
        <end position="429"/>
    </location>
</feature>
<evidence type="ECO:0000259" key="22">
    <source>
        <dbReference type="PROSITE" id="PS50112"/>
    </source>
</evidence>
<dbReference type="SMART" id="SM00086">
    <property type="entry name" value="PAC"/>
    <property type="match status" value="4"/>
</dbReference>
<evidence type="ECO:0000256" key="12">
    <source>
        <dbReference type="ARBA" id="ARBA00022989"/>
    </source>
</evidence>
<dbReference type="InterPro" id="IPR003661">
    <property type="entry name" value="HisK_dim/P_dom"/>
</dbReference>
<evidence type="ECO:0000259" key="23">
    <source>
        <dbReference type="PROSITE" id="PS50113"/>
    </source>
</evidence>
<dbReference type="Pfam" id="PF08448">
    <property type="entry name" value="PAS_4"/>
    <property type="match status" value="1"/>
</dbReference>
<evidence type="ECO:0000256" key="19">
    <source>
        <dbReference type="PROSITE-ProRule" id="PRU00169"/>
    </source>
</evidence>
<keyword evidence="13" id="KW-0902">Two-component regulatory system</keyword>
<dbReference type="CDD" id="cd17546">
    <property type="entry name" value="REC_hyHK_CKI1_RcsC-like"/>
    <property type="match status" value="2"/>
</dbReference>
<dbReference type="InterPro" id="IPR000014">
    <property type="entry name" value="PAS"/>
</dbReference>
<dbReference type="GO" id="GO:0005886">
    <property type="term" value="C:plasma membrane"/>
    <property type="evidence" value="ECO:0007669"/>
    <property type="project" value="UniProtKB-SubCell"/>
</dbReference>
<keyword evidence="25" id="KW-1185">Reference proteome</keyword>
<dbReference type="Gene3D" id="3.30.450.40">
    <property type="match status" value="1"/>
</dbReference>
<feature type="domain" description="PAS" evidence="22">
    <location>
        <begin position="300"/>
        <end position="372"/>
    </location>
</feature>
<dbReference type="SMART" id="SM00448">
    <property type="entry name" value="REC"/>
    <property type="match status" value="2"/>
</dbReference>
<dbReference type="InterPro" id="IPR003594">
    <property type="entry name" value="HATPase_dom"/>
</dbReference>
<evidence type="ECO:0000313" key="24">
    <source>
        <dbReference type="EMBL" id="MBC3880230.1"/>
    </source>
</evidence>
<keyword evidence="5 19" id="KW-0597">Phosphoprotein</keyword>
<dbReference type="Pfam" id="PF08447">
    <property type="entry name" value="PAS_3"/>
    <property type="match status" value="1"/>
</dbReference>
<dbReference type="PANTHER" id="PTHR45339:SF1">
    <property type="entry name" value="HYBRID SIGNAL TRANSDUCTION HISTIDINE KINASE J"/>
    <property type="match status" value="1"/>
</dbReference>
<evidence type="ECO:0000256" key="7">
    <source>
        <dbReference type="ARBA" id="ARBA00022692"/>
    </source>
</evidence>
<keyword evidence="9" id="KW-0547">Nucleotide-binding</keyword>
<evidence type="ECO:0000259" key="21">
    <source>
        <dbReference type="PROSITE" id="PS50110"/>
    </source>
</evidence>
<protein>
    <recommendedName>
        <fullName evidence="18">Virulence sensor protein BvgS</fullName>
        <ecNumber evidence="3">2.7.13.3</ecNumber>
    </recommendedName>
</protein>
<name>A0A923KK02_9BURK</name>
<dbReference type="SUPFAM" id="SSF47226">
    <property type="entry name" value="Histidine-containing phosphotransfer domain, HPT domain"/>
    <property type="match status" value="1"/>
</dbReference>
<feature type="domain" description="PAS" evidence="22">
    <location>
        <begin position="172"/>
        <end position="241"/>
    </location>
</feature>
<evidence type="ECO:0000256" key="13">
    <source>
        <dbReference type="ARBA" id="ARBA00023012"/>
    </source>
</evidence>
<evidence type="ECO:0000256" key="2">
    <source>
        <dbReference type="ARBA" id="ARBA00004651"/>
    </source>
</evidence>
<dbReference type="Pfam" id="PF02518">
    <property type="entry name" value="HATPase_c"/>
    <property type="match status" value="1"/>
</dbReference>
<keyword evidence="15" id="KW-0472">Membrane</keyword>
<comment type="function">
    <text evidence="17">Member of the two-component regulatory system BvgS/BvgA. Phosphorylates BvgA via a four-step phosphorelay in response to environmental signals.</text>
</comment>